<dbReference type="GO" id="GO:0016747">
    <property type="term" value="F:acyltransferase activity, transferring groups other than amino-acyl groups"/>
    <property type="evidence" value="ECO:0007669"/>
    <property type="project" value="InterPro"/>
</dbReference>
<dbReference type="CDD" id="cd04301">
    <property type="entry name" value="NAT_SF"/>
    <property type="match status" value="1"/>
</dbReference>
<feature type="domain" description="N-acetyltransferase" evidence="1">
    <location>
        <begin position="12"/>
        <end position="152"/>
    </location>
</feature>
<dbReference type="Gene3D" id="3.40.630.90">
    <property type="match status" value="1"/>
</dbReference>
<dbReference type="SUPFAM" id="SSF55729">
    <property type="entry name" value="Acyl-CoA N-acyltransferases (Nat)"/>
    <property type="match status" value="1"/>
</dbReference>
<name>A0A318QNM0_9PROT</name>
<dbReference type="RefSeq" id="WP_110567009.1">
    <property type="nucleotide sequence ID" value="NZ_NKUA01000002.1"/>
</dbReference>
<comment type="caution">
    <text evidence="2">The sequence shown here is derived from an EMBL/GenBank/DDBJ whole genome shotgun (WGS) entry which is preliminary data.</text>
</comment>
<reference evidence="2 3" key="1">
    <citation type="submission" date="2017-07" db="EMBL/GenBank/DDBJ databases">
        <title>A draft genome sequence of Komagataeibacter sucrofermentans LMG 18788.</title>
        <authorList>
            <person name="Skraban J."/>
            <person name="Cleenwerck I."/>
            <person name="Vandamme P."/>
            <person name="Trcek J."/>
        </authorList>
    </citation>
    <scope>NUCLEOTIDE SEQUENCE [LARGE SCALE GENOMIC DNA]</scope>
    <source>
        <strain evidence="2 3">LMG 18788</strain>
    </source>
</reference>
<protein>
    <submittedName>
        <fullName evidence="2">GNAT family N-acetyltransferase</fullName>
    </submittedName>
</protein>
<dbReference type="PANTHER" id="PTHR47237:SF2">
    <property type="entry name" value="BLL4206 PROTEIN"/>
    <property type="match status" value="1"/>
</dbReference>
<dbReference type="Pfam" id="PF13508">
    <property type="entry name" value="Acetyltransf_7"/>
    <property type="match status" value="1"/>
</dbReference>
<dbReference type="PROSITE" id="PS51186">
    <property type="entry name" value="GNAT"/>
    <property type="match status" value="1"/>
</dbReference>
<evidence type="ECO:0000313" key="3">
    <source>
        <dbReference type="Proteomes" id="UP000247814"/>
    </source>
</evidence>
<gene>
    <name evidence="2" type="ORF">CFR77_01630</name>
</gene>
<dbReference type="Pfam" id="PF18014">
    <property type="entry name" value="Acetyltransf_18"/>
    <property type="match status" value="1"/>
</dbReference>
<organism evidence="2 3">
    <name type="scientific">Komagataeibacter sucrofermentans</name>
    <dbReference type="NCBI Taxonomy" id="1053551"/>
    <lineage>
        <taxon>Bacteria</taxon>
        <taxon>Pseudomonadati</taxon>
        <taxon>Pseudomonadota</taxon>
        <taxon>Alphaproteobacteria</taxon>
        <taxon>Acetobacterales</taxon>
        <taxon>Acetobacteraceae</taxon>
        <taxon>Komagataeibacter</taxon>
    </lineage>
</organism>
<dbReference type="Gene3D" id="3.40.630.30">
    <property type="match status" value="1"/>
</dbReference>
<keyword evidence="2" id="KW-0808">Transferase</keyword>
<dbReference type="InterPro" id="IPR052729">
    <property type="entry name" value="Acyl/Acetyltrans_Enzymes"/>
</dbReference>
<dbReference type="InterPro" id="IPR041496">
    <property type="entry name" value="YitH/HolE_GNAT"/>
</dbReference>
<sequence length="291" mass="31559">MTMTDAALLTRISIRPMCEADLEAGYNLSKALSWPHRLEDWQFMFSVGEGGVAETDTGEVIGTIMWWRYGKTHASLGMVIVDDAWRGHGIGRKLMTEARNALPGAVIHLNATPTGVPLYEKMGFRPCGIVEQRQSNAAAQPLIALPEGVRLRPAGQNDFDALVACDTQACGMDRRELIAALLTAGKGMIVDEGGEVAGYAFCRKFGWGMVVGPVVATSLEYAAAMIAYWIGSHAGQFMRLDIPQDSALSRWLDEIGLLRVDAVAAMVTDSHDSHDAESPMHRFALCSQAFG</sequence>
<dbReference type="Proteomes" id="UP000247814">
    <property type="component" value="Unassembled WGS sequence"/>
</dbReference>
<dbReference type="AlphaFoldDB" id="A0A318QNM0"/>
<evidence type="ECO:0000259" key="1">
    <source>
        <dbReference type="PROSITE" id="PS51186"/>
    </source>
</evidence>
<dbReference type="OrthoDB" id="8453373at2"/>
<keyword evidence="3" id="KW-1185">Reference proteome</keyword>
<proteinExistence type="predicted"/>
<dbReference type="InterPro" id="IPR016181">
    <property type="entry name" value="Acyl_CoA_acyltransferase"/>
</dbReference>
<accession>A0A318QNM0</accession>
<evidence type="ECO:0000313" key="2">
    <source>
        <dbReference type="EMBL" id="PYD80635.1"/>
    </source>
</evidence>
<dbReference type="EMBL" id="NKUA01000002">
    <property type="protein sequence ID" value="PYD80635.1"/>
    <property type="molecule type" value="Genomic_DNA"/>
</dbReference>
<dbReference type="InterPro" id="IPR000182">
    <property type="entry name" value="GNAT_dom"/>
</dbReference>
<dbReference type="PANTHER" id="PTHR47237">
    <property type="entry name" value="SLL0310 PROTEIN"/>
    <property type="match status" value="1"/>
</dbReference>